<protein>
    <recommendedName>
        <fullName evidence="3">DUF503 domain-containing protein</fullName>
    </recommendedName>
</protein>
<gene>
    <name evidence="1" type="primary">ylxP</name>
    <name evidence="1" type="ORF">GCM10007968_04660</name>
</gene>
<dbReference type="SUPFAM" id="SSF103007">
    <property type="entry name" value="Hypothetical protein TT1725"/>
    <property type="match status" value="1"/>
</dbReference>
<reference evidence="1" key="1">
    <citation type="journal article" date="2014" name="Int. J. Syst. Evol. Microbiol.">
        <title>Complete genome sequence of Corynebacterium casei LMG S-19264T (=DSM 44701T), isolated from a smear-ripened cheese.</title>
        <authorList>
            <consortium name="US DOE Joint Genome Institute (JGI-PGF)"/>
            <person name="Walter F."/>
            <person name="Albersmeier A."/>
            <person name="Kalinowski J."/>
            <person name="Ruckert C."/>
        </authorList>
    </citation>
    <scope>NUCLEOTIDE SEQUENCE</scope>
    <source>
        <strain evidence="1">JCM 15325</strain>
    </source>
</reference>
<evidence type="ECO:0008006" key="3">
    <source>
        <dbReference type="Google" id="ProtNLM"/>
    </source>
</evidence>
<reference evidence="1" key="2">
    <citation type="submission" date="2020-09" db="EMBL/GenBank/DDBJ databases">
        <authorList>
            <person name="Sun Q."/>
            <person name="Ohkuma M."/>
        </authorList>
    </citation>
    <scope>NUCLEOTIDE SEQUENCE</scope>
    <source>
        <strain evidence="1">JCM 15325</strain>
    </source>
</reference>
<dbReference type="PANTHER" id="PTHR36441:SF1">
    <property type="entry name" value="DUF503 DOMAIN-CONTAINING PROTEIN"/>
    <property type="match status" value="1"/>
</dbReference>
<dbReference type="Pfam" id="PF04456">
    <property type="entry name" value="DUF503"/>
    <property type="match status" value="1"/>
</dbReference>
<evidence type="ECO:0000313" key="1">
    <source>
        <dbReference type="EMBL" id="GGL43828.1"/>
    </source>
</evidence>
<name>A0A917VZI4_9BACL</name>
<dbReference type="AlphaFoldDB" id="A0A917VZI4"/>
<dbReference type="InterPro" id="IPR007546">
    <property type="entry name" value="DUF503"/>
</dbReference>
<comment type="caution">
    <text evidence="1">The sequence shown here is derived from an EMBL/GenBank/DDBJ whole genome shotgun (WGS) entry which is preliminary data.</text>
</comment>
<dbReference type="Proteomes" id="UP000654670">
    <property type="component" value="Unassembled WGS sequence"/>
</dbReference>
<accession>A0A917VZI4</accession>
<dbReference type="PANTHER" id="PTHR36441">
    <property type="entry name" value="HYPOTHETICAL CYTOSOLIC PROTEIN"/>
    <property type="match status" value="1"/>
</dbReference>
<proteinExistence type="predicted"/>
<evidence type="ECO:0000313" key="2">
    <source>
        <dbReference type="Proteomes" id="UP000654670"/>
    </source>
</evidence>
<sequence>MIIGLVQCECMLYSAQSLKEKRAVILSILRKAVNGHNLAASEIAYQDAWQRTKLAFVSIGTSKVHVERELARALSLIDGRVDIERADTVYEWL</sequence>
<dbReference type="InterPro" id="IPR036746">
    <property type="entry name" value="TT1725-like_sf"/>
</dbReference>
<keyword evidence="2" id="KW-1185">Reference proteome</keyword>
<organism evidence="1 2">
    <name type="scientific">Sporolactobacillus putidus</name>
    <dbReference type="NCBI Taxonomy" id="492735"/>
    <lineage>
        <taxon>Bacteria</taxon>
        <taxon>Bacillati</taxon>
        <taxon>Bacillota</taxon>
        <taxon>Bacilli</taxon>
        <taxon>Bacillales</taxon>
        <taxon>Sporolactobacillaceae</taxon>
        <taxon>Sporolactobacillus</taxon>
    </lineage>
</organism>
<dbReference type="RefSeq" id="WP_188801470.1">
    <property type="nucleotide sequence ID" value="NZ_BMOK01000002.1"/>
</dbReference>
<dbReference type="Gene3D" id="3.30.70.1120">
    <property type="entry name" value="TT1725-like"/>
    <property type="match status" value="1"/>
</dbReference>
<dbReference type="EMBL" id="BMOK01000002">
    <property type="protein sequence ID" value="GGL43828.1"/>
    <property type="molecule type" value="Genomic_DNA"/>
</dbReference>